<keyword evidence="4" id="KW-1185">Reference proteome</keyword>
<accession>A0A437PZE3</accession>
<dbReference type="Proteomes" id="UP000283128">
    <property type="component" value="Unassembled WGS sequence"/>
</dbReference>
<dbReference type="PANTHER" id="PTHR38593:SF1">
    <property type="entry name" value="BLR2558 PROTEIN"/>
    <property type="match status" value="1"/>
</dbReference>
<evidence type="ECO:0000259" key="2">
    <source>
        <dbReference type="Pfam" id="PF13628"/>
    </source>
</evidence>
<dbReference type="AlphaFoldDB" id="A0A437PZE3"/>
<dbReference type="PANTHER" id="PTHR38593">
    <property type="entry name" value="BLR2558 PROTEIN"/>
    <property type="match status" value="1"/>
</dbReference>
<evidence type="ECO:0000313" key="4">
    <source>
        <dbReference type="Proteomes" id="UP000283128"/>
    </source>
</evidence>
<dbReference type="RefSeq" id="WP_127826797.1">
    <property type="nucleotide sequence ID" value="NZ_RZYA01000002.1"/>
</dbReference>
<keyword evidence="1" id="KW-0732">Signal</keyword>
<organism evidence="3 4">
    <name type="scientific">Streptomyces antnestii</name>
    <dbReference type="NCBI Taxonomy" id="2494256"/>
    <lineage>
        <taxon>Bacteria</taxon>
        <taxon>Bacillati</taxon>
        <taxon>Actinomycetota</taxon>
        <taxon>Actinomycetes</taxon>
        <taxon>Kitasatosporales</taxon>
        <taxon>Streptomycetaceae</taxon>
        <taxon>Streptomyces</taxon>
    </lineage>
</organism>
<evidence type="ECO:0000313" key="3">
    <source>
        <dbReference type="EMBL" id="RVU27641.1"/>
    </source>
</evidence>
<comment type="caution">
    <text evidence="3">The sequence shown here is derived from an EMBL/GenBank/DDBJ whole genome shotgun (WGS) entry which is preliminary data.</text>
</comment>
<dbReference type="Gene3D" id="1.20.1260.10">
    <property type="match status" value="1"/>
</dbReference>
<feature type="signal peptide" evidence="1">
    <location>
        <begin position="1"/>
        <end position="25"/>
    </location>
</feature>
<dbReference type="PROSITE" id="PS51257">
    <property type="entry name" value="PROKAR_LIPOPROTEIN"/>
    <property type="match status" value="1"/>
</dbReference>
<name>A0A437PZE3_9ACTN</name>
<reference evidence="3 4" key="1">
    <citation type="submission" date="2019-01" db="EMBL/GenBank/DDBJ databases">
        <title>Genome sequences of Streptomyces and Rhizobium isolates collected from root and soil.</title>
        <authorList>
            <person name="Chhettri S."/>
            <person name="Sevigny J.L."/>
            <person name="Sen A."/>
            <person name="Ennis N."/>
            <person name="Tisa L."/>
        </authorList>
    </citation>
    <scope>NUCLEOTIDE SEQUENCE [LARGE SCALE GENOMIC DNA]</scope>
    <source>
        <strain evidence="3 4">San01</strain>
    </source>
</reference>
<protein>
    <submittedName>
        <fullName evidence="3">DUF4142 domain-containing protein</fullName>
    </submittedName>
</protein>
<dbReference type="Pfam" id="PF13628">
    <property type="entry name" value="DUF4142"/>
    <property type="match status" value="1"/>
</dbReference>
<dbReference type="InterPro" id="IPR012347">
    <property type="entry name" value="Ferritin-like"/>
</dbReference>
<gene>
    <name evidence="3" type="ORF">EOT10_04790</name>
</gene>
<feature type="domain" description="DUF4142" evidence="2">
    <location>
        <begin position="37"/>
        <end position="167"/>
    </location>
</feature>
<evidence type="ECO:0000256" key="1">
    <source>
        <dbReference type="SAM" id="SignalP"/>
    </source>
</evidence>
<proteinExistence type="predicted"/>
<dbReference type="OrthoDB" id="4567117at2"/>
<feature type="chain" id="PRO_5039202303" evidence="1">
    <location>
        <begin position="26"/>
        <end position="193"/>
    </location>
</feature>
<dbReference type="InterPro" id="IPR025419">
    <property type="entry name" value="DUF4142"/>
</dbReference>
<sequence length="193" mass="19719">MRRTALRPELAAAAGALLLAVAVSACGSTGPSASALDSSFLKTVHQGNLAEIAAGKDAQRKATGACTQKVGEVLVRDHTALDAGAEKLAAQLHITLPKGPTTAQQQQLAQIDEHAGTPAYDAQWLAAEAAGHQDTLTLIDHEITAGRDPKVTAAARQARPVVARHLSLLRSCLASASPSASPGVSSSSPGRNQ</sequence>
<dbReference type="EMBL" id="RZYA01000002">
    <property type="protein sequence ID" value="RVU27641.1"/>
    <property type="molecule type" value="Genomic_DNA"/>
</dbReference>